<name>A0AAV3ZWI7_9GAST</name>
<dbReference type="EMBL" id="BLXT01002950">
    <property type="protein sequence ID" value="GFN99212.1"/>
    <property type="molecule type" value="Genomic_DNA"/>
</dbReference>
<proteinExistence type="predicted"/>
<evidence type="ECO:0000313" key="1">
    <source>
        <dbReference type="EMBL" id="GFN99212.1"/>
    </source>
</evidence>
<comment type="caution">
    <text evidence="1">The sequence shown here is derived from an EMBL/GenBank/DDBJ whole genome shotgun (WGS) entry which is preliminary data.</text>
</comment>
<evidence type="ECO:0000313" key="2">
    <source>
        <dbReference type="Proteomes" id="UP000735302"/>
    </source>
</evidence>
<dbReference type="AlphaFoldDB" id="A0AAV3ZWI7"/>
<reference evidence="1 2" key="1">
    <citation type="journal article" date="2021" name="Elife">
        <title>Chloroplast acquisition without the gene transfer in kleptoplastic sea slugs, Plakobranchus ocellatus.</title>
        <authorList>
            <person name="Maeda T."/>
            <person name="Takahashi S."/>
            <person name="Yoshida T."/>
            <person name="Shimamura S."/>
            <person name="Takaki Y."/>
            <person name="Nagai Y."/>
            <person name="Toyoda A."/>
            <person name="Suzuki Y."/>
            <person name="Arimoto A."/>
            <person name="Ishii H."/>
            <person name="Satoh N."/>
            <person name="Nishiyama T."/>
            <person name="Hasebe M."/>
            <person name="Maruyama T."/>
            <person name="Minagawa J."/>
            <person name="Obokata J."/>
            <person name="Shigenobu S."/>
        </authorList>
    </citation>
    <scope>NUCLEOTIDE SEQUENCE [LARGE SCALE GENOMIC DNA]</scope>
</reference>
<dbReference type="Proteomes" id="UP000735302">
    <property type="component" value="Unassembled WGS sequence"/>
</dbReference>
<accession>A0AAV3ZWI7</accession>
<organism evidence="1 2">
    <name type="scientific">Plakobranchus ocellatus</name>
    <dbReference type="NCBI Taxonomy" id="259542"/>
    <lineage>
        <taxon>Eukaryota</taxon>
        <taxon>Metazoa</taxon>
        <taxon>Spiralia</taxon>
        <taxon>Lophotrochozoa</taxon>
        <taxon>Mollusca</taxon>
        <taxon>Gastropoda</taxon>
        <taxon>Heterobranchia</taxon>
        <taxon>Euthyneura</taxon>
        <taxon>Panpulmonata</taxon>
        <taxon>Sacoglossa</taxon>
        <taxon>Placobranchoidea</taxon>
        <taxon>Plakobranchidae</taxon>
        <taxon>Plakobranchus</taxon>
    </lineage>
</organism>
<sequence>MMMSDERQMMQLNVTHGMAPLYANLNTVDHNMLKPFIRFLQESKKENQSPLATALLSDRLEIAPYMITNWFLIKVDLVGSPQLPDLRNVLESLSRTEAVSLKGRASVTANVSDTAELCYCIGLHWWRPCKKDSEHSPLFTVLQANLLF</sequence>
<keyword evidence="2" id="KW-1185">Reference proteome</keyword>
<gene>
    <name evidence="1" type="ORF">PoB_002571800</name>
</gene>
<protein>
    <submittedName>
        <fullName evidence="1">Uncharacterized protein</fullName>
    </submittedName>
</protein>